<proteinExistence type="inferred from homology"/>
<evidence type="ECO:0000256" key="4">
    <source>
        <dbReference type="ARBA" id="ARBA00023163"/>
    </source>
</evidence>
<evidence type="ECO:0000259" key="5">
    <source>
        <dbReference type="PROSITE" id="PS50931"/>
    </source>
</evidence>
<dbReference type="InterPro" id="IPR005119">
    <property type="entry name" value="LysR_subst-bd"/>
</dbReference>
<name>A0A1I4V9Y5_9HYPH</name>
<keyword evidence="2" id="KW-0805">Transcription regulation</keyword>
<reference evidence="6 7" key="1">
    <citation type="submission" date="2017-12" db="EMBL/GenBank/DDBJ databases">
        <title>Anaerobic carbon monoxide metabolism by Pleomorphomonas carboxyditropha sp. nov., a new mesophilic hydrogenogenic carboxidotroph.</title>
        <authorList>
            <person name="Esquivel-Elizondo S."/>
            <person name="Krajmalnik-Brown R."/>
        </authorList>
    </citation>
    <scope>NUCLEOTIDE SEQUENCE [LARGE SCALE GENOMIC DNA]</scope>
    <source>
        <strain evidence="6 7">R5-392</strain>
    </source>
</reference>
<comment type="caution">
    <text evidence="6">The sequence shown here is derived from an EMBL/GenBank/DDBJ whole genome shotgun (WGS) entry which is preliminary data.</text>
</comment>
<dbReference type="InterPro" id="IPR036388">
    <property type="entry name" value="WH-like_DNA-bd_sf"/>
</dbReference>
<dbReference type="PANTHER" id="PTHR30537">
    <property type="entry name" value="HTH-TYPE TRANSCRIPTIONAL REGULATOR"/>
    <property type="match status" value="1"/>
</dbReference>
<gene>
    <name evidence="6" type="ORF">CXZ10_20010</name>
</gene>
<evidence type="ECO:0000313" key="6">
    <source>
        <dbReference type="EMBL" id="PKR87336.1"/>
    </source>
</evidence>
<dbReference type="PROSITE" id="PS50931">
    <property type="entry name" value="HTH_LYSR"/>
    <property type="match status" value="1"/>
</dbReference>
<dbReference type="InterPro" id="IPR058163">
    <property type="entry name" value="LysR-type_TF_proteobact-type"/>
</dbReference>
<organism evidence="6 7">
    <name type="scientific">Pleomorphomonas diazotrophica</name>
    <dbReference type="NCBI Taxonomy" id="1166257"/>
    <lineage>
        <taxon>Bacteria</taxon>
        <taxon>Pseudomonadati</taxon>
        <taxon>Pseudomonadota</taxon>
        <taxon>Alphaproteobacteria</taxon>
        <taxon>Hyphomicrobiales</taxon>
        <taxon>Pleomorphomonadaceae</taxon>
        <taxon>Pleomorphomonas</taxon>
    </lineage>
</organism>
<accession>A0A1I4V9Y5</accession>
<sequence length="281" mass="30204">MVDWENLRFLSVLAREGSFSASARQLGVEHATVSRRLAALEAECGLRLIDRRGRKVTLTAAGQRMAEVALSMDEAAIGVARLVASAQVGLSGKVILSAPPALAMVRLIGPLARLREKHPGLMIQLVGESREASLDRREADVAVRLSRPEKGDLTIRRIGQIAFRFCASERYLAATPPERWQFIAYEGGSMENAPQSIRLRAFAAGRPVGFCANSAELQMAAAVAGAGVAILPDFLAETAPRLVAIDDGEAPLQRDVWLVTHRDLSHTPAVRAVVEALTAAI</sequence>
<dbReference type="GO" id="GO:0003700">
    <property type="term" value="F:DNA-binding transcription factor activity"/>
    <property type="evidence" value="ECO:0007669"/>
    <property type="project" value="InterPro"/>
</dbReference>
<dbReference type="GO" id="GO:0006351">
    <property type="term" value="P:DNA-templated transcription"/>
    <property type="evidence" value="ECO:0007669"/>
    <property type="project" value="TreeGrafter"/>
</dbReference>
<keyword evidence="3" id="KW-0238">DNA-binding</keyword>
<dbReference type="GO" id="GO:0043565">
    <property type="term" value="F:sequence-specific DNA binding"/>
    <property type="evidence" value="ECO:0007669"/>
    <property type="project" value="TreeGrafter"/>
</dbReference>
<dbReference type="InterPro" id="IPR036390">
    <property type="entry name" value="WH_DNA-bd_sf"/>
</dbReference>
<evidence type="ECO:0000313" key="7">
    <source>
        <dbReference type="Proteomes" id="UP000233491"/>
    </source>
</evidence>
<dbReference type="PANTHER" id="PTHR30537:SF3">
    <property type="entry name" value="TRANSCRIPTIONAL REGULATORY PROTEIN"/>
    <property type="match status" value="1"/>
</dbReference>
<dbReference type="OrthoDB" id="9787460at2"/>
<dbReference type="EMBL" id="PJNW01000019">
    <property type="protein sequence ID" value="PKR87336.1"/>
    <property type="molecule type" value="Genomic_DNA"/>
</dbReference>
<dbReference type="SUPFAM" id="SSF53850">
    <property type="entry name" value="Periplasmic binding protein-like II"/>
    <property type="match status" value="1"/>
</dbReference>
<dbReference type="RefSeq" id="WP_101291147.1">
    <property type="nucleotide sequence ID" value="NZ_FOUQ01000010.1"/>
</dbReference>
<comment type="similarity">
    <text evidence="1">Belongs to the LysR transcriptional regulatory family.</text>
</comment>
<dbReference type="Pfam" id="PF03466">
    <property type="entry name" value="LysR_substrate"/>
    <property type="match status" value="1"/>
</dbReference>
<dbReference type="Gene3D" id="1.10.10.10">
    <property type="entry name" value="Winged helix-like DNA-binding domain superfamily/Winged helix DNA-binding domain"/>
    <property type="match status" value="1"/>
</dbReference>
<evidence type="ECO:0000256" key="3">
    <source>
        <dbReference type="ARBA" id="ARBA00023125"/>
    </source>
</evidence>
<dbReference type="InterPro" id="IPR000847">
    <property type="entry name" value="LysR_HTH_N"/>
</dbReference>
<keyword evidence="7" id="KW-1185">Reference proteome</keyword>
<feature type="domain" description="HTH lysR-type" evidence="5">
    <location>
        <begin position="2"/>
        <end position="59"/>
    </location>
</feature>
<protein>
    <submittedName>
        <fullName evidence="6">LysR family transcriptional regulator</fullName>
    </submittedName>
</protein>
<evidence type="ECO:0000256" key="1">
    <source>
        <dbReference type="ARBA" id="ARBA00009437"/>
    </source>
</evidence>
<dbReference type="SUPFAM" id="SSF46785">
    <property type="entry name" value="Winged helix' DNA-binding domain"/>
    <property type="match status" value="1"/>
</dbReference>
<keyword evidence="4" id="KW-0804">Transcription</keyword>
<dbReference type="Gene3D" id="3.40.190.290">
    <property type="match status" value="1"/>
</dbReference>
<dbReference type="Pfam" id="PF00126">
    <property type="entry name" value="HTH_1"/>
    <property type="match status" value="1"/>
</dbReference>
<dbReference type="Proteomes" id="UP000233491">
    <property type="component" value="Unassembled WGS sequence"/>
</dbReference>
<dbReference type="AlphaFoldDB" id="A0A1I4V9Y5"/>
<evidence type="ECO:0000256" key="2">
    <source>
        <dbReference type="ARBA" id="ARBA00023015"/>
    </source>
</evidence>